<dbReference type="PANTHER" id="PTHR46211">
    <property type="entry name" value="GLYCEROPHOSPHORYL DIESTER PHOSPHODIESTERASE"/>
    <property type="match status" value="1"/>
</dbReference>
<feature type="domain" description="GP-PDE" evidence="1">
    <location>
        <begin position="2"/>
        <end position="238"/>
    </location>
</feature>
<dbReference type="Gene3D" id="3.20.20.190">
    <property type="entry name" value="Phosphatidylinositol (PI) phosphodiesterase"/>
    <property type="match status" value="1"/>
</dbReference>
<dbReference type="PANTHER" id="PTHR46211:SF1">
    <property type="entry name" value="GLYCEROPHOSPHODIESTER PHOSPHODIESTERASE, CYTOPLASMIC"/>
    <property type="match status" value="1"/>
</dbReference>
<gene>
    <name evidence="2" type="ORF">JOC86_001099</name>
</gene>
<dbReference type="GO" id="GO:0008889">
    <property type="term" value="F:glycerophosphodiester phosphodiesterase activity"/>
    <property type="evidence" value="ECO:0007669"/>
    <property type="project" value="UniProtKB-EC"/>
</dbReference>
<evidence type="ECO:0000313" key="3">
    <source>
        <dbReference type="Proteomes" id="UP001646157"/>
    </source>
</evidence>
<dbReference type="PROSITE" id="PS51704">
    <property type="entry name" value="GP_PDE"/>
    <property type="match status" value="1"/>
</dbReference>
<accession>A0ABS2N9N8</accession>
<keyword evidence="3" id="KW-1185">Reference proteome</keyword>
<dbReference type="CDD" id="cd08563">
    <property type="entry name" value="GDPD_TtGDE_like"/>
    <property type="match status" value="1"/>
</dbReference>
<comment type="caution">
    <text evidence="2">The sequence shown here is derived from an EMBL/GenBank/DDBJ whole genome shotgun (WGS) entry which is preliminary data.</text>
</comment>
<evidence type="ECO:0000259" key="1">
    <source>
        <dbReference type="PROSITE" id="PS51704"/>
    </source>
</evidence>
<organism evidence="2 3">
    <name type="scientific">Rossellomorea pakistanensis</name>
    <dbReference type="NCBI Taxonomy" id="992288"/>
    <lineage>
        <taxon>Bacteria</taxon>
        <taxon>Bacillati</taxon>
        <taxon>Bacillota</taxon>
        <taxon>Bacilli</taxon>
        <taxon>Bacillales</taxon>
        <taxon>Bacillaceae</taxon>
        <taxon>Rossellomorea</taxon>
    </lineage>
</organism>
<proteinExistence type="predicted"/>
<dbReference type="EMBL" id="JAFBDZ010000001">
    <property type="protein sequence ID" value="MBM7584562.1"/>
    <property type="molecule type" value="Genomic_DNA"/>
</dbReference>
<sequence>MTLIIAHRGSAGTHPENTMEAFLEAERVGADGIELDVQLSKDGEVVVIHDESIDRTTNDRGFVQDYTLKEIQSFNASYKFKKPFKQPKIPSLREVFQWMQGNQMICNVELKNGVIPYPQLEEKVIGLIEEFHYEDRVILSSFNHYSIVHCYRINPSIEIAPLYSNGLFMPWVYAESIHAKAIHPNIKVITDHMIVDAQKAGVAVRPYTINAKPLMKRLIKVNCAAIITDYPEKAIGVLNAYRKGINHK</sequence>
<dbReference type="Proteomes" id="UP001646157">
    <property type="component" value="Unassembled WGS sequence"/>
</dbReference>
<dbReference type="InterPro" id="IPR017946">
    <property type="entry name" value="PLC-like_Pdiesterase_TIM-brl"/>
</dbReference>
<keyword evidence="2" id="KW-0378">Hydrolase</keyword>
<dbReference type="SUPFAM" id="SSF51695">
    <property type="entry name" value="PLC-like phosphodiesterases"/>
    <property type="match status" value="1"/>
</dbReference>
<evidence type="ECO:0000313" key="2">
    <source>
        <dbReference type="EMBL" id="MBM7584562.1"/>
    </source>
</evidence>
<dbReference type="EC" id="3.1.4.46" evidence="2"/>
<dbReference type="Pfam" id="PF03009">
    <property type="entry name" value="GDPD"/>
    <property type="match status" value="1"/>
</dbReference>
<reference evidence="2 3" key="1">
    <citation type="submission" date="2021-01" db="EMBL/GenBank/DDBJ databases">
        <title>Genomic Encyclopedia of Type Strains, Phase IV (KMG-IV): sequencing the most valuable type-strain genomes for metagenomic binning, comparative biology and taxonomic classification.</title>
        <authorList>
            <person name="Goeker M."/>
        </authorList>
    </citation>
    <scope>NUCLEOTIDE SEQUENCE [LARGE SCALE GENOMIC DNA]</scope>
    <source>
        <strain evidence="2 3">DSM 24834</strain>
    </source>
</reference>
<dbReference type="InterPro" id="IPR030395">
    <property type="entry name" value="GP_PDE_dom"/>
</dbReference>
<dbReference type="RefSeq" id="WP_205168700.1">
    <property type="nucleotide sequence ID" value="NZ_JAFBDZ010000001.1"/>
</dbReference>
<protein>
    <submittedName>
        <fullName evidence="2">Glycerophosphoryl diester phosphodiesterase</fullName>
        <ecNumber evidence="2">3.1.4.46</ecNumber>
    </submittedName>
</protein>
<name>A0ABS2N9N8_9BACI</name>